<keyword evidence="3" id="KW-1185">Reference proteome</keyword>
<dbReference type="Proteomes" id="UP000515728">
    <property type="component" value="Chromosome"/>
</dbReference>
<feature type="region of interest" description="Disordered" evidence="1">
    <location>
        <begin position="61"/>
        <end position="86"/>
    </location>
</feature>
<protein>
    <submittedName>
        <fullName evidence="2">Uncharacterized protein</fullName>
    </submittedName>
</protein>
<dbReference type="RefSeq" id="WP_185720026.1">
    <property type="nucleotide sequence ID" value="NZ_BAAAWI010000001.1"/>
</dbReference>
<reference evidence="2 3" key="1">
    <citation type="submission" date="2020-08" db="EMBL/GenBank/DDBJ databases">
        <authorList>
            <person name="Mo P."/>
        </authorList>
    </citation>
    <scope>NUCLEOTIDE SEQUENCE [LARGE SCALE GENOMIC DNA]</scope>
    <source>
        <strain evidence="2 3">CGMCC 4.1532</strain>
    </source>
</reference>
<proteinExistence type="predicted"/>
<name>A0A7G7MK87_9PSEU</name>
<evidence type="ECO:0000313" key="2">
    <source>
        <dbReference type="EMBL" id="QNG53198.1"/>
    </source>
</evidence>
<dbReference type="AlphaFoldDB" id="A0A7G7MK87"/>
<organism evidence="2 3">
    <name type="scientific">Pseudonocardia petroleophila</name>
    <dbReference type="NCBI Taxonomy" id="37331"/>
    <lineage>
        <taxon>Bacteria</taxon>
        <taxon>Bacillati</taxon>
        <taxon>Actinomycetota</taxon>
        <taxon>Actinomycetes</taxon>
        <taxon>Pseudonocardiales</taxon>
        <taxon>Pseudonocardiaceae</taxon>
        <taxon>Pseudonocardia</taxon>
    </lineage>
</organism>
<evidence type="ECO:0000256" key="1">
    <source>
        <dbReference type="SAM" id="MobiDB-lite"/>
    </source>
</evidence>
<evidence type="ECO:0000313" key="3">
    <source>
        <dbReference type="Proteomes" id="UP000515728"/>
    </source>
</evidence>
<gene>
    <name evidence="2" type="ORF">H6H00_04100</name>
</gene>
<dbReference type="KEGG" id="ppel:H6H00_04100"/>
<sequence>MRVWTNMWAFFSRRLRMWLILAVGAPVVGFLLGKIGDLVESRRGPNVVSRTLHTGRRWLQKRSTGPLASRTAADPAGVRDAGTPAR</sequence>
<dbReference type="EMBL" id="CP060131">
    <property type="protein sequence ID" value="QNG53198.1"/>
    <property type="molecule type" value="Genomic_DNA"/>
</dbReference>
<accession>A0A7G7MK87</accession>